<dbReference type="InterPro" id="IPR009075">
    <property type="entry name" value="AcylCo_DH/oxidase_C"/>
</dbReference>
<comment type="cofactor">
    <cofactor evidence="1">
        <name>FAD</name>
        <dbReference type="ChEBI" id="CHEBI:57692"/>
    </cofactor>
</comment>
<comment type="similarity">
    <text evidence="2">Belongs to the acyl-CoA dehydrogenase family.</text>
</comment>
<feature type="domain" description="Acyl-CoA dehydrogenase/oxidase C-terminal" evidence="6">
    <location>
        <begin position="304"/>
        <end position="379"/>
    </location>
</feature>
<evidence type="ECO:0000256" key="5">
    <source>
        <dbReference type="ARBA" id="ARBA00023002"/>
    </source>
</evidence>
<dbReference type="Proteomes" id="UP001596496">
    <property type="component" value="Unassembled WGS sequence"/>
</dbReference>
<dbReference type="Pfam" id="PF00441">
    <property type="entry name" value="Acyl-CoA_dh_1"/>
    <property type="match status" value="2"/>
</dbReference>
<dbReference type="InterPro" id="IPR036250">
    <property type="entry name" value="AcylCo_DH-like_C"/>
</dbReference>
<reference evidence="9" key="1">
    <citation type="journal article" date="2019" name="Int. J. Syst. Evol. Microbiol.">
        <title>The Global Catalogue of Microorganisms (GCM) 10K type strain sequencing project: providing services to taxonomists for standard genome sequencing and annotation.</title>
        <authorList>
            <consortium name="The Broad Institute Genomics Platform"/>
            <consortium name="The Broad Institute Genome Sequencing Center for Infectious Disease"/>
            <person name="Wu L."/>
            <person name="Ma J."/>
        </authorList>
    </citation>
    <scope>NUCLEOTIDE SEQUENCE [LARGE SCALE GENOMIC DNA]</scope>
    <source>
        <strain evidence="9">CECT 7649</strain>
    </source>
</reference>
<dbReference type="InterPro" id="IPR013786">
    <property type="entry name" value="AcylCoA_DH/ox_N"/>
</dbReference>
<accession>A0ABW2P6J8</accession>
<evidence type="ECO:0000256" key="3">
    <source>
        <dbReference type="ARBA" id="ARBA00022630"/>
    </source>
</evidence>
<dbReference type="InterPro" id="IPR009100">
    <property type="entry name" value="AcylCoA_DH/oxidase_NM_dom_sf"/>
</dbReference>
<keyword evidence="9" id="KW-1185">Reference proteome</keyword>
<name>A0ABW2P6J8_9ACTN</name>
<dbReference type="Pfam" id="PF02771">
    <property type="entry name" value="Acyl-CoA_dh_N"/>
    <property type="match status" value="1"/>
</dbReference>
<dbReference type="PANTHER" id="PTHR43884:SF20">
    <property type="entry name" value="ACYL-COA DEHYDROGENASE FADE28"/>
    <property type="match status" value="1"/>
</dbReference>
<feature type="domain" description="Acyl-CoA dehydrogenase/oxidase C-terminal" evidence="6">
    <location>
        <begin position="208"/>
        <end position="289"/>
    </location>
</feature>
<evidence type="ECO:0000259" key="7">
    <source>
        <dbReference type="Pfam" id="PF02771"/>
    </source>
</evidence>
<dbReference type="EMBL" id="JBHTCG010000017">
    <property type="protein sequence ID" value="MFC7385247.1"/>
    <property type="molecule type" value="Genomic_DNA"/>
</dbReference>
<feature type="domain" description="Acyl-CoA dehydrogenase/oxidase N-terminal" evidence="7">
    <location>
        <begin position="7"/>
        <end position="118"/>
    </location>
</feature>
<evidence type="ECO:0000313" key="8">
    <source>
        <dbReference type="EMBL" id="MFC7385247.1"/>
    </source>
</evidence>
<keyword evidence="4" id="KW-0274">FAD</keyword>
<keyword evidence="3" id="KW-0285">Flavoprotein</keyword>
<dbReference type="SUPFAM" id="SSF56645">
    <property type="entry name" value="Acyl-CoA dehydrogenase NM domain-like"/>
    <property type="match status" value="1"/>
</dbReference>
<dbReference type="GO" id="GO:0016491">
    <property type="term" value="F:oxidoreductase activity"/>
    <property type="evidence" value="ECO:0007669"/>
    <property type="project" value="UniProtKB-KW"/>
</dbReference>
<proteinExistence type="inferred from homology"/>
<gene>
    <name evidence="8" type="ORF">ACFQSB_23765</name>
</gene>
<evidence type="ECO:0000259" key="6">
    <source>
        <dbReference type="Pfam" id="PF00441"/>
    </source>
</evidence>
<dbReference type="InterPro" id="IPR037069">
    <property type="entry name" value="AcylCoA_DH/ox_N_sf"/>
</dbReference>
<keyword evidence="5 8" id="KW-0560">Oxidoreductase</keyword>
<dbReference type="Gene3D" id="1.20.140.10">
    <property type="entry name" value="Butyryl-CoA Dehydrogenase, subunit A, domain 3"/>
    <property type="match status" value="1"/>
</dbReference>
<dbReference type="PANTHER" id="PTHR43884">
    <property type="entry name" value="ACYL-COA DEHYDROGENASE"/>
    <property type="match status" value="1"/>
</dbReference>
<evidence type="ECO:0000256" key="2">
    <source>
        <dbReference type="ARBA" id="ARBA00009347"/>
    </source>
</evidence>
<evidence type="ECO:0000256" key="4">
    <source>
        <dbReference type="ARBA" id="ARBA00022827"/>
    </source>
</evidence>
<sequence>MTLLYSEVEEELRAAVRALLADRRPPSAVLARAESAPGHDADLWKALARDIGAAGLLIPEDLGGAGASAREAAVVLEELGRAVAPVPFLTSAVMATGALVASGPGAARDLLASLATGESTAALAVSFAASPYPPGPAWVRAERGRLTGRVTAVAGAEGADVLVVPASGALYAVDAADAVVEPVTSLDLTRPVATVTFDGAPGRPVAAGLAPLRAGLALGAGLLASEQLGVAEWCLATTLAYVKERHQFARPVGSFQALKHRLADLWMEIVQARAAARNAADALATRAGAAEAAGQDGPANDQAFEAMEAVDTGEAVDAEVAMAVAVAQAWCGPVAVHAAEECLQLHGGIGMTWEHPLHLYLKRAKADQIALGTPGDHRDALAGLADLPAPLAV</sequence>
<dbReference type="Gene3D" id="1.10.540.10">
    <property type="entry name" value="Acyl-CoA dehydrogenase/oxidase, N-terminal domain"/>
    <property type="match status" value="1"/>
</dbReference>
<protein>
    <submittedName>
        <fullName evidence="8">Acyl-CoA dehydrogenase family protein</fullName>
        <ecNumber evidence="8">1.-.-.-</ecNumber>
    </submittedName>
</protein>
<dbReference type="RefSeq" id="WP_380829179.1">
    <property type="nucleotide sequence ID" value="NZ_JBHTCG010000017.1"/>
</dbReference>
<dbReference type="SUPFAM" id="SSF47203">
    <property type="entry name" value="Acyl-CoA dehydrogenase C-terminal domain-like"/>
    <property type="match status" value="1"/>
</dbReference>
<evidence type="ECO:0000256" key="1">
    <source>
        <dbReference type="ARBA" id="ARBA00001974"/>
    </source>
</evidence>
<organism evidence="8 9">
    <name type="scientific">Sphaerisporangium rhizosphaerae</name>
    <dbReference type="NCBI Taxonomy" id="2269375"/>
    <lineage>
        <taxon>Bacteria</taxon>
        <taxon>Bacillati</taxon>
        <taxon>Actinomycetota</taxon>
        <taxon>Actinomycetes</taxon>
        <taxon>Streptosporangiales</taxon>
        <taxon>Streptosporangiaceae</taxon>
        <taxon>Sphaerisporangium</taxon>
    </lineage>
</organism>
<comment type="caution">
    <text evidence="8">The sequence shown here is derived from an EMBL/GenBank/DDBJ whole genome shotgun (WGS) entry which is preliminary data.</text>
</comment>
<dbReference type="EC" id="1.-.-.-" evidence="8"/>
<evidence type="ECO:0000313" key="9">
    <source>
        <dbReference type="Proteomes" id="UP001596496"/>
    </source>
</evidence>